<organism evidence="3 4">
    <name type="scientific">Achromobacter spanius</name>
    <dbReference type="NCBI Taxonomy" id="217203"/>
    <lineage>
        <taxon>Bacteria</taxon>
        <taxon>Pseudomonadati</taxon>
        <taxon>Pseudomonadota</taxon>
        <taxon>Betaproteobacteria</taxon>
        <taxon>Burkholderiales</taxon>
        <taxon>Alcaligenaceae</taxon>
        <taxon>Achromobacter</taxon>
    </lineage>
</organism>
<proteinExistence type="inferred from homology"/>
<dbReference type="AlphaFoldDB" id="A0AAW3I0M5"/>
<evidence type="ECO:0000313" key="4">
    <source>
        <dbReference type="Proteomes" id="UP000037511"/>
    </source>
</evidence>
<protein>
    <submittedName>
        <fullName evidence="3">Cobalt-zinc-cadmium resistance protein</fullName>
    </submittedName>
</protein>
<dbReference type="InterPro" id="IPR003423">
    <property type="entry name" value="OMP_efflux"/>
</dbReference>
<dbReference type="Pfam" id="PF02321">
    <property type="entry name" value="OEP"/>
    <property type="match status" value="2"/>
</dbReference>
<evidence type="ECO:0000313" key="3">
    <source>
        <dbReference type="EMBL" id="KNE25803.1"/>
    </source>
</evidence>
<dbReference type="PANTHER" id="PTHR30203:SF24">
    <property type="entry name" value="BLR4935 PROTEIN"/>
    <property type="match status" value="1"/>
</dbReference>
<gene>
    <name evidence="3" type="ORF">AFM18_20470</name>
</gene>
<evidence type="ECO:0000256" key="2">
    <source>
        <dbReference type="SAM" id="SignalP"/>
    </source>
</evidence>
<dbReference type="EMBL" id="LGVG01000030">
    <property type="protein sequence ID" value="KNE25803.1"/>
    <property type="molecule type" value="Genomic_DNA"/>
</dbReference>
<dbReference type="Gene3D" id="1.20.1600.10">
    <property type="entry name" value="Outer membrane efflux proteins (OEP)"/>
    <property type="match status" value="1"/>
</dbReference>
<comment type="caution">
    <text evidence="3">The sequence shown here is derived from an EMBL/GenBank/DDBJ whole genome shotgun (WGS) entry which is preliminary data.</text>
</comment>
<dbReference type="PANTHER" id="PTHR30203">
    <property type="entry name" value="OUTER MEMBRANE CATION EFFLUX PROTEIN"/>
    <property type="match status" value="1"/>
</dbReference>
<dbReference type="RefSeq" id="WP_050448716.1">
    <property type="nucleotide sequence ID" value="NZ_JBIBFJ010000003.1"/>
</dbReference>
<keyword evidence="2" id="KW-0732">Signal</keyword>
<sequence length="423" mass="45122">MRVFLPPLAVAAMLCFVSPQVKAAETQNSFLATPNSTSKSGSHERRLTLDEALAAALERNPGLAAAKHEAAAGDGQVTQAGLMPNPSIDVSVDDTKKATRTTTALLSMPVELGGKRAARVSAAELSRDIARQDVHSARATLRAAVVTAFFDMAVAQEAVRVTEQNVDIASGALRLAERRVAAGKAPPLESGKAGVALANSRIEARAARAKLEDARRNLSVLWGENDPDFGYVTANIDALPTRETLDALRASLAESPFMQSGRIAVQLGEAQVAVEKSKRFPDITLSAGIARDNEAGRDKPQIGISIPLPLIDRNQGNVYAASMQAYKAKDTFRDLEARLTADLLRAVTQFDLALATAKDYRSSVLPGATQAYESARKGFEAGKFGFLEVLDAQRTLSDGNIAYLKVVATAYQARSEIDRLLGH</sequence>
<dbReference type="Proteomes" id="UP000037511">
    <property type="component" value="Unassembled WGS sequence"/>
</dbReference>
<reference evidence="3 4" key="1">
    <citation type="submission" date="2015-07" db="EMBL/GenBank/DDBJ databases">
        <title>Draft genome of Achromobacter spanius.</title>
        <authorList>
            <person name="Wang X."/>
        </authorList>
    </citation>
    <scope>NUCLEOTIDE SEQUENCE [LARGE SCALE GENOMIC DNA]</scope>
    <source>
        <strain evidence="3 4">CGMCC9173</strain>
    </source>
</reference>
<accession>A0AAW3I0M5</accession>
<name>A0AAW3I0M5_9BURK</name>
<feature type="signal peptide" evidence="2">
    <location>
        <begin position="1"/>
        <end position="23"/>
    </location>
</feature>
<feature type="chain" id="PRO_5043811554" evidence="2">
    <location>
        <begin position="24"/>
        <end position="423"/>
    </location>
</feature>
<dbReference type="InterPro" id="IPR010131">
    <property type="entry name" value="MdtP/NodT-like"/>
</dbReference>
<dbReference type="SUPFAM" id="SSF56954">
    <property type="entry name" value="Outer membrane efflux proteins (OEP)"/>
    <property type="match status" value="1"/>
</dbReference>
<comment type="similarity">
    <text evidence="1">Belongs to the outer membrane factor (OMF) (TC 1.B.17) family.</text>
</comment>
<dbReference type="GO" id="GO:0015562">
    <property type="term" value="F:efflux transmembrane transporter activity"/>
    <property type="evidence" value="ECO:0007669"/>
    <property type="project" value="InterPro"/>
</dbReference>
<evidence type="ECO:0000256" key="1">
    <source>
        <dbReference type="ARBA" id="ARBA00007613"/>
    </source>
</evidence>